<gene>
    <name evidence="1" type="ORF">LTR37_018805</name>
</gene>
<dbReference type="EMBL" id="JAUTXU010000272">
    <property type="protein sequence ID" value="KAK3691217.1"/>
    <property type="molecule type" value="Genomic_DNA"/>
</dbReference>
<proteinExistence type="predicted"/>
<dbReference type="Proteomes" id="UP001281147">
    <property type="component" value="Unassembled WGS sequence"/>
</dbReference>
<evidence type="ECO:0000313" key="1">
    <source>
        <dbReference type="EMBL" id="KAK3691217.1"/>
    </source>
</evidence>
<evidence type="ECO:0000313" key="2">
    <source>
        <dbReference type="Proteomes" id="UP001281147"/>
    </source>
</evidence>
<accession>A0ACC3MJ08</accession>
<reference evidence="1" key="1">
    <citation type="submission" date="2023-07" db="EMBL/GenBank/DDBJ databases">
        <title>Black Yeasts Isolated from many extreme environments.</title>
        <authorList>
            <person name="Coleine C."/>
            <person name="Stajich J.E."/>
            <person name="Selbmann L."/>
        </authorList>
    </citation>
    <scope>NUCLEOTIDE SEQUENCE</scope>
    <source>
        <strain evidence="1">CCFEE 5714</strain>
    </source>
</reference>
<organism evidence="1 2">
    <name type="scientific">Vermiconidia calcicola</name>
    <dbReference type="NCBI Taxonomy" id="1690605"/>
    <lineage>
        <taxon>Eukaryota</taxon>
        <taxon>Fungi</taxon>
        <taxon>Dikarya</taxon>
        <taxon>Ascomycota</taxon>
        <taxon>Pezizomycotina</taxon>
        <taxon>Dothideomycetes</taxon>
        <taxon>Dothideomycetidae</taxon>
        <taxon>Mycosphaerellales</taxon>
        <taxon>Extremaceae</taxon>
        <taxon>Vermiconidia</taxon>
    </lineage>
</organism>
<sequence>MSSQRLSGRSADTQQFEYNTLQGNNIRTITILPLENGVVRCTIMTVDLTSNPMYKALSYTWGDPRPKGLQTKEQAIVEFPIYIDGKTKTVTKNLYDALTRLASGVLVLEAPVWIDAICINQGDLEEKNLQVSMMDEIYKNANMVVAWLGEADGFTEAGLQAIERLASINAGLEPADHAEHQQRDIRSFGLADRQWQGLVAVFCRAWFTRVWIIQEVTLARKMNVIIGTHIVPEDIMRSAATYLARSGLWFKLTRYVLLFSRHPNDLDSNDVPPLGAVIRSLSGLDAGIRMGGFHPKLVTLFGRGNEASDERDYVYGMAGLVKLAQASHREQSEALPPPRYDADVEEVIVDWAKWMVKNMDNYMLFSHVGDETHRRLKTLPSWVPDITTSLMPNTFIYLDQHRQWHPSGEDVAGKLSPVDGSASVQTRAPLFDTVTAVATSFGVMNDEHDYDPVLELIESLRGVTEPYRESSEALACTLTAGITHSHAATTLCAILEAWVLVKADHVISTGRALLDATRRSKWSGLTLLAIRFAGHEDSS</sequence>
<protein>
    <submittedName>
        <fullName evidence="1">Uncharacterized protein</fullName>
    </submittedName>
</protein>
<keyword evidence="2" id="KW-1185">Reference proteome</keyword>
<comment type="caution">
    <text evidence="1">The sequence shown here is derived from an EMBL/GenBank/DDBJ whole genome shotgun (WGS) entry which is preliminary data.</text>
</comment>
<name>A0ACC3MJ08_9PEZI</name>